<accession>A0AAP8Q841</accession>
<evidence type="ECO:0000313" key="2">
    <source>
        <dbReference type="EMBL" id="PPA90084.1"/>
    </source>
</evidence>
<dbReference type="RefSeq" id="WP_104033832.1">
    <property type="nucleotide sequence ID" value="NZ_PRKQ01000067.1"/>
</dbReference>
<feature type="chain" id="PRO_5042995265" evidence="1">
    <location>
        <begin position="26"/>
        <end position="265"/>
    </location>
</feature>
<reference evidence="2 3" key="1">
    <citation type="submission" date="2018-02" db="EMBL/GenBank/DDBJ databases">
        <title>Comparative analysis of genomes of three Brevibacillus laterosporus strains producers of potent antimicrobials isolated from silage.</title>
        <authorList>
            <person name="Kojic M."/>
            <person name="Miljkovic M."/>
            <person name="Studholme D."/>
            <person name="Filipic B."/>
        </authorList>
    </citation>
    <scope>NUCLEOTIDE SEQUENCE [LARGE SCALE GENOMIC DNA]</scope>
    <source>
        <strain evidence="2 3">BGSP11</strain>
    </source>
</reference>
<protein>
    <submittedName>
        <fullName evidence="2">Uncharacterized protein</fullName>
    </submittedName>
</protein>
<gene>
    <name evidence="2" type="ORF">C4A77_25660</name>
</gene>
<sequence length="265" mass="29959">MKKTLLSGLSALLVGSALFTGGGFATKVNAQSSESYDEYLPNSIDDDETIVSVYRNTANGLKKLSIEDVKALSDTTEQNDLDKKKSFESINHLNKEDEVNPLWIIIRQWHEYEYKKRGGKEVTYEKERKRASSVWYNTKSTPVERSFKVSGSTQLTKNVTLNSDAFKILKASVSSSAVESASFEDSIKETVSPGYSAWIEFVPIKYNTWGTMYDWVYKITDISNGTPDKSLDTVDEIDYYFPLETRYGEADGIFVLKEKKGEYTP</sequence>
<feature type="signal peptide" evidence="1">
    <location>
        <begin position="1"/>
        <end position="25"/>
    </location>
</feature>
<comment type="caution">
    <text evidence="2">The sequence shown here is derived from an EMBL/GenBank/DDBJ whole genome shotgun (WGS) entry which is preliminary data.</text>
</comment>
<proteinExistence type="predicted"/>
<evidence type="ECO:0000313" key="3">
    <source>
        <dbReference type="Proteomes" id="UP000239759"/>
    </source>
</evidence>
<keyword evidence="1" id="KW-0732">Signal</keyword>
<dbReference type="AlphaFoldDB" id="A0AAP8Q841"/>
<dbReference type="Proteomes" id="UP000239759">
    <property type="component" value="Unassembled WGS sequence"/>
</dbReference>
<organism evidence="2 3">
    <name type="scientific">Brevibacillus laterosporus</name>
    <name type="common">Bacillus laterosporus</name>
    <dbReference type="NCBI Taxonomy" id="1465"/>
    <lineage>
        <taxon>Bacteria</taxon>
        <taxon>Bacillati</taxon>
        <taxon>Bacillota</taxon>
        <taxon>Bacilli</taxon>
        <taxon>Bacillales</taxon>
        <taxon>Paenibacillaceae</taxon>
        <taxon>Brevibacillus</taxon>
    </lineage>
</organism>
<name>A0AAP8Q841_BRELA</name>
<evidence type="ECO:0000256" key="1">
    <source>
        <dbReference type="SAM" id="SignalP"/>
    </source>
</evidence>
<dbReference type="EMBL" id="PRKQ01000067">
    <property type="protein sequence ID" value="PPA90084.1"/>
    <property type="molecule type" value="Genomic_DNA"/>
</dbReference>